<dbReference type="Proteomes" id="UP000295260">
    <property type="component" value="Unassembled WGS sequence"/>
</dbReference>
<keyword evidence="1" id="KW-0732">Signal</keyword>
<evidence type="ECO:0008006" key="4">
    <source>
        <dbReference type="Google" id="ProtNLM"/>
    </source>
</evidence>
<dbReference type="EMBL" id="SNXR01000019">
    <property type="protein sequence ID" value="TDP57363.1"/>
    <property type="molecule type" value="Genomic_DNA"/>
</dbReference>
<feature type="signal peptide" evidence="1">
    <location>
        <begin position="1"/>
        <end position="20"/>
    </location>
</feature>
<dbReference type="RefSeq" id="WP_133534064.1">
    <property type="nucleotide sequence ID" value="NZ_SNXR01000019.1"/>
</dbReference>
<proteinExistence type="predicted"/>
<protein>
    <recommendedName>
        <fullName evidence="4">Lipocalin-like protein</fullName>
    </recommendedName>
</protein>
<reference evidence="2 3" key="1">
    <citation type="submission" date="2019-03" db="EMBL/GenBank/DDBJ databases">
        <title>Genomic Encyclopedia of Archaeal and Bacterial Type Strains, Phase II (KMG-II): from individual species to whole genera.</title>
        <authorList>
            <person name="Goeker M."/>
        </authorList>
    </citation>
    <scope>NUCLEOTIDE SEQUENCE [LARGE SCALE GENOMIC DNA]</scope>
    <source>
        <strain evidence="2 3">DSM 25687</strain>
    </source>
</reference>
<gene>
    <name evidence="2" type="ORF">BC748_2883</name>
</gene>
<evidence type="ECO:0000313" key="2">
    <source>
        <dbReference type="EMBL" id="TDP57363.1"/>
    </source>
</evidence>
<dbReference type="AlphaFoldDB" id="A0A4R6Q6X6"/>
<dbReference type="PROSITE" id="PS51257">
    <property type="entry name" value="PROKAR_LIPOPROTEIN"/>
    <property type="match status" value="1"/>
</dbReference>
<feature type="chain" id="PRO_5020633231" description="Lipocalin-like protein" evidence="1">
    <location>
        <begin position="21"/>
        <end position="344"/>
    </location>
</feature>
<accession>A0A4R6Q6X6</accession>
<evidence type="ECO:0000313" key="3">
    <source>
        <dbReference type="Proteomes" id="UP000295260"/>
    </source>
</evidence>
<organism evidence="2 3">
    <name type="scientific">Flavobacterium dankookense</name>
    <dbReference type="NCBI Taxonomy" id="706186"/>
    <lineage>
        <taxon>Bacteria</taxon>
        <taxon>Pseudomonadati</taxon>
        <taxon>Bacteroidota</taxon>
        <taxon>Flavobacteriia</taxon>
        <taxon>Flavobacteriales</taxon>
        <taxon>Flavobacteriaceae</taxon>
        <taxon>Flavobacterium</taxon>
    </lineage>
</organism>
<sequence length="344" mass="38139">MKTSFYILICLLFLSLTSCQKEEETIIQDNTQSFAKTSPIASLLARTSQNPTSIDNIVDNSSCFSVVLPVTVIVNSQQITVTSQTDYQVVQDAIDAFSDDDDLVNFIYPITIRFQNFQTEVLQNSNQLDDVLDDCGDDDGFDEIDCIALVYPIVINVYDSNNQIADTVTITSNSMFFNFLSNLSSNTFVAISYPISAVNSNGQTITINSNLQLEDFIEDSIDDCDDNSGGGSNPDFSEVLTSGTWYISYFQEDDDIETDDFAGYNFTFASNGTSIAVKNATTTNGTWNQFVDSGQNKLELTFNGDDLDEIEEDWRIIEFSTTVIKLKHVSGGDGSIDYLTFTKN</sequence>
<dbReference type="OrthoDB" id="832379at2"/>
<comment type="caution">
    <text evidence="2">The sequence shown here is derived from an EMBL/GenBank/DDBJ whole genome shotgun (WGS) entry which is preliminary data.</text>
</comment>
<keyword evidence="3" id="KW-1185">Reference proteome</keyword>
<evidence type="ECO:0000256" key="1">
    <source>
        <dbReference type="SAM" id="SignalP"/>
    </source>
</evidence>
<name>A0A4R6Q6X6_9FLAO</name>